<feature type="transmembrane region" description="Helical" evidence="5">
    <location>
        <begin position="129"/>
        <end position="159"/>
    </location>
</feature>
<evidence type="ECO:0000313" key="7">
    <source>
        <dbReference type="EMBL" id="QKW53547.1"/>
    </source>
</evidence>
<protein>
    <submittedName>
        <fullName evidence="7">O-antigen ligase family protein</fullName>
    </submittedName>
</protein>
<sequence>MVSSAVSPVLTTRHRSDRAGVVILGACAAWALLCAAGRPARPEGVLLAVLAVAAGYAGGRIVGALLPVVAPAAAAVVGLGLVLVTPHSGQAGTPGPAGLLVAYAALAVGAACCAAWASTSTPVRVGCALLAVAVVVAAFGVGSVPGGLAGTAIALFSLVARRPRRLLGLVGFALCAALATGTSWATAERALPAGLSTSLQGQLTEERVHLWQDAIGIAASHPVRGAGPGRFAELSPTARQTAEPASRPDSAPFQQAAEQGVPGVALLAAAFGWMLYALRCSSRTTPVVLTAGAALTALAVAAAVGNVLSFSEVTAGAGLLAGVATAHLVSEDASARRECAAHA</sequence>
<keyword evidence="2 5" id="KW-0812">Transmembrane</keyword>
<evidence type="ECO:0000256" key="4">
    <source>
        <dbReference type="ARBA" id="ARBA00023136"/>
    </source>
</evidence>
<dbReference type="GO" id="GO:0016020">
    <property type="term" value="C:membrane"/>
    <property type="evidence" value="ECO:0007669"/>
    <property type="project" value="UniProtKB-SubCell"/>
</dbReference>
<dbReference type="InterPro" id="IPR051533">
    <property type="entry name" value="WaaL-like"/>
</dbReference>
<dbReference type="Proteomes" id="UP000509303">
    <property type="component" value="Chromosome"/>
</dbReference>
<dbReference type="PANTHER" id="PTHR37422">
    <property type="entry name" value="TEICHURONIC ACID BIOSYNTHESIS PROTEIN TUAE"/>
    <property type="match status" value="1"/>
</dbReference>
<evidence type="ECO:0000313" key="8">
    <source>
        <dbReference type="Proteomes" id="UP000509303"/>
    </source>
</evidence>
<keyword evidence="8" id="KW-1185">Reference proteome</keyword>
<keyword evidence="7" id="KW-0436">Ligase</keyword>
<feature type="transmembrane region" description="Helical" evidence="5">
    <location>
        <begin position="285"/>
        <end position="304"/>
    </location>
</feature>
<feature type="transmembrane region" description="Helical" evidence="5">
    <location>
        <begin position="20"/>
        <end position="37"/>
    </location>
</feature>
<dbReference type="PANTHER" id="PTHR37422:SF13">
    <property type="entry name" value="LIPOPOLYSACCHARIDE BIOSYNTHESIS PROTEIN PA4999-RELATED"/>
    <property type="match status" value="1"/>
</dbReference>
<dbReference type="EMBL" id="CP054929">
    <property type="protein sequence ID" value="QKW53547.1"/>
    <property type="molecule type" value="Genomic_DNA"/>
</dbReference>
<organism evidence="7 8">
    <name type="scientific">Streptomyces buecherae</name>
    <dbReference type="NCBI Taxonomy" id="2763006"/>
    <lineage>
        <taxon>Bacteria</taxon>
        <taxon>Bacillati</taxon>
        <taxon>Actinomycetota</taxon>
        <taxon>Actinomycetes</taxon>
        <taxon>Kitasatosporales</taxon>
        <taxon>Streptomycetaceae</taxon>
        <taxon>Streptomyces</taxon>
    </lineage>
</organism>
<keyword evidence="4 5" id="KW-0472">Membrane</keyword>
<dbReference type="InterPro" id="IPR007016">
    <property type="entry name" value="O-antigen_ligase-rel_domated"/>
</dbReference>
<feature type="transmembrane region" description="Helical" evidence="5">
    <location>
        <begin position="68"/>
        <end position="85"/>
    </location>
</feature>
<keyword evidence="3 5" id="KW-1133">Transmembrane helix</keyword>
<dbReference type="AlphaFoldDB" id="A0A7H8NGC2"/>
<reference evidence="7 8" key="1">
    <citation type="submission" date="2020-06" db="EMBL/GenBank/DDBJ databases">
        <title>Genome mining for natural products.</title>
        <authorList>
            <person name="Zhang B."/>
            <person name="Shi J."/>
            <person name="Ge H."/>
        </authorList>
    </citation>
    <scope>NUCLEOTIDE SEQUENCE [LARGE SCALE GENOMIC DNA]</scope>
    <source>
        <strain evidence="7 8">NA00687</strain>
    </source>
</reference>
<proteinExistence type="predicted"/>
<comment type="subcellular location">
    <subcellularLocation>
        <location evidence="1">Membrane</location>
        <topology evidence="1">Multi-pass membrane protein</topology>
    </subcellularLocation>
</comment>
<feature type="transmembrane region" description="Helical" evidence="5">
    <location>
        <begin position="97"/>
        <end position="117"/>
    </location>
</feature>
<evidence type="ECO:0000256" key="5">
    <source>
        <dbReference type="SAM" id="Phobius"/>
    </source>
</evidence>
<evidence type="ECO:0000256" key="1">
    <source>
        <dbReference type="ARBA" id="ARBA00004141"/>
    </source>
</evidence>
<evidence type="ECO:0000256" key="3">
    <source>
        <dbReference type="ARBA" id="ARBA00022989"/>
    </source>
</evidence>
<feature type="transmembrane region" description="Helical" evidence="5">
    <location>
        <begin position="260"/>
        <end position="278"/>
    </location>
</feature>
<dbReference type="Pfam" id="PF04932">
    <property type="entry name" value="Wzy_C"/>
    <property type="match status" value="1"/>
</dbReference>
<accession>A0A7H8NGC2</accession>
<feature type="domain" description="O-antigen ligase-related" evidence="6">
    <location>
        <begin position="131"/>
        <end position="267"/>
    </location>
</feature>
<evidence type="ECO:0000256" key="2">
    <source>
        <dbReference type="ARBA" id="ARBA00022692"/>
    </source>
</evidence>
<gene>
    <name evidence="7" type="ORF">HUT08_32855</name>
</gene>
<evidence type="ECO:0000259" key="6">
    <source>
        <dbReference type="Pfam" id="PF04932"/>
    </source>
</evidence>
<feature type="transmembrane region" description="Helical" evidence="5">
    <location>
        <begin position="166"/>
        <end position="187"/>
    </location>
</feature>
<name>A0A7H8NGC2_9ACTN</name>
<dbReference type="GO" id="GO:0016874">
    <property type="term" value="F:ligase activity"/>
    <property type="evidence" value="ECO:0007669"/>
    <property type="project" value="UniProtKB-KW"/>
</dbReference>